<evidence type="ECO:0000256" key="1">
    <source>
        <dbReference type="SAM" id="MobiDB-lite"/>
    </source>
</evidence>
<proteinExistence type="predicted"/>
<feature type="compositionally biased region" description="Low complexity" evidence="1">
    <location>
        <begin position="363"/>
        <end position="374"/>
    </location>
</feature>
<dbReference type="OrthoDB" id="2556442at2759"/>
<feature type="compositionally biased region" description="Basic residues" evidence="1">
    <location>
        <begin position="439"/>
        <end position="448"/>
    </location>
</feature>
<organism evidence="2">
    <name type="scientific">Sporisorium scitamineum</name>
    <dbReference type="NCBI Taxonomy" id="49012"/>
    <lineage>
        <taxon>Eukaryota</taxon>
        <taxon>Fungi</taxon>
        <taxon>Dikarya</taxon>
        <taxon>Basidiomycota</taxon>
        <taxon>Ustilaginomycotina</taxon>
        <taxon>Ustilaginomycetes</taxon>
        <taxon>Ustilaginales</taxon>
        <taxon>Ustilaginaceae</taxon>
        <taxon>Sporisorium</taxon>
    </lineage>
</organism>
<name>A0A127Z6V0_9BASI</name>
<feature type="compositionally biased region" description="Basic and acidic residues" evidence="1">
    <location>
        <begin position="385"/>
        <end position="403"/>
    </location>
</feature>
<feature type="compositionally biased region" description="Pro residues" evidence="1">
    <location>
        <begin position="301"/>
        <end position="316"/>
    </location>
</feature>
<accession>A0A127Z6V0</accession>
<gene>
    <name evidence="2" type="ORF">SPSC_05725</name>
</gene>
<dbReference type="EMBL" id="LK056689">
    <property type="protein sequence ID" value="CDR88893.1"/>
    <property type="molecule type" value="Genomic_DNA"/>
</dbReference>
<evidence type="ECO:0000313" key="2">
    <source>
        <dbReference type="EMBL" id="CDR88893.1"/>
    </source>
</evidence>
<sequence>MSESLKSWLFTHCSTQAASASELNYDLHDMPYLPGNRIQLLRFLTFRPASSPNSLNTDVWALVGDRTHCIAARFARDQVHRFHLDHPLTFTSLKGALLTLTNLRVGVARVQNDTAGGPYRQGQYAMVLDVKGWKVVSSVCERVWFAGVKVVTSANGVPEGEREGYGVMIGWMKRWIRYKNLVRRAGEVRKVQVGQRVDEGGARGGVGVGVKLPTPAQRRTIVLSSSQVQPPIETRVQDESLPLTTLSPTGCTQLVSPAHRDGDTAALWTDFDLDAQIDLDNIDVSNQWLPAITSPSSAARPAPPPGTQPKVSPPSPAQASPSPSHSQTQTQTQSDLDPYESGLSDYERESRLQRKRAKQSPETATAQALTTSALPGSQRASTPDETVREEVVEMRVVDQERHSSSSAKTQPAEREKAAPESIVPPSSSSTSASTTITHKQQRKRHRRQAALAAL</sequence>
<feature type="region of interest" description="Disordered" evidence="1">
    <location>
        <begin position="293"/>
        <end position="454"/>
    </location>
</feature>
<dbReference type="AlphaFoldDB" id="A0A127Z6V0"/>
<feature type="compositionally biased region" description="Low complexity" evidence="1">
    <location>
        <begin position="317"/>
        <end position="334"/>
    </location>
</feature>
<reference evidence="2" key="1">
    <citation type="submission" date="2014-06" db="EMBL/GenBank/DDBJ databases">
        <authorList>
            <person name="Ju J."/>
            <person name="Zhang J."/>
        </authorList>
    </citation>
    <scope>NUCLEOTIDE SEQUENCE</scope>
    <source>
        <strain evidence="2">SscI8</strain>
    </source>
</reference>
<feature type="compositionally biased region" description="Low complexity" evidence="1">
    <location>
        <begin position="419"/>
        <end position="435"/>
    </location>
</feature>
<protein>
    <submittedName>
        <fullName evidence="2">Uncharacterized protein</fullName>
    </submittedName>
</protein>